<sequence length="236" mass="23662">MQYKFLTALFLATTALAVPTADSTPTESNSEITSSDYDNYDDFDYDDAYYGDYGDYGADLLGDIPPSIIAVMATAIPASWYSDILDPASRDSIMSDIAAGTLPAWYNALPSSVKAWATADFVGGFADASATAESSPTKTAGSSPIETGSGSQTAARETSASSTETPSSESSTEASSSQVSSTAVETTTASSTIVVSSTATPSPSSTESTGGAPAPTGAVAMGVAGAAGILALALAL</sequence>
<evidence type="ECO:0000313" key="3">
    <source>
        <dbReference type="EMBL" id="KAJ5130307.1"/>
    </source>
</evidence>
<reference evidence="3" key="2">
    <citation type="journal article" date="2023" name="IMA Fungus">
        <title>Comparative genomic study of the Penicillium genus elucidates a diverse pangenome and 15 lateral gene transfer events.</title>
        <authorList>
            <person name="Petersen C."/>
            <person name="Sorensen T."/>
            <person name="Nielsen M.R."/>
            <person name="Sondergaard T.E."/>
            <person name="Sorensen J.L."/>
            <person name="Fitzpatrick D.A."/>
            <person name="Frisvad J.C."/>
            <person name="Nielsen K.L."/>
        </authorList>
    </citation>
    <scope>NUCLEOTIDE SEQUENCE</scope>
    <source>
        <strain evidence="3">IBT 22155</strain>
    </source>
</reference>
<proteinExistence type="predicted"/>
<feature type="region of interest" description="Disordered" evidence="1">
    <location>
        <begin position="132"/>
        <end position="213"/>
    </location>
</feature>
<feature type="compositionally biased region" description="Low complexity" evidence="1">
    <location>
        <begin position="151"/>
        <end position="213"/>
    </location>
</feature>
<evidence type="ECO:0000256" key="1">
    <source>
        <dbReference type="SAM" id="MobiDB-lite"/>
    </source>
</evidence>
<keyword evidence="4" id="KW-1185">Reference proteome</keyword>
<feature type="chain" id="PRO_5040760404" evidence="2">
    <location>
        <begin position="18"/>
        <end position="236"/>
    </location>
</feature>
<protein>
    <submittedName>
        <fullName evidence="3">Uncharacterized protein</fullName>
    </submittedName>
</protein>
<keyword evidence="2" id="KW-0732">Signal</keyword>
<organism evidence="3 4">
    <name type="scientific">Penicillium bovifimosum</name>
    <dbReference type="NCBI Taxonomy" id="126998"/>
    <lineage>
        <taxon>Eukaryota</taxon>
        <taxon>Fungi</taxon>
        <taxon>Dikarya</taxon>
        <taxon>Ascomycota</taxon>
        <taxon>Pezizomycotina</taxon>
        <taxon>Eurotiomycetes</taxon>
        <taxon>Eurotiomycetidae</taxon>
        <taxon>Eurotiales</taxon>
        <taxon>Aspergillaceae</taxon>
        <taxon>Penicillium</taxon>
    </lineage>
</organism>
<evidence type="ECO:0000313" key="4">
    <source>
        <dbReference type="Proteomes" id="UP001149079"/>
    </source>
</evidence>
<evidence type="ECO:0000256" key="2">
    <source>
        <dbReference type="SAM" id="SignalP"/>
    </source>
</evidence>
<dbReference type="GeneID" id="81406260"/>
<feature type="signal peptide" evidence="2">
    <location>
        <begin position="1"/>
        <end position="17"/>
    </location>
</feature>
<reference evidence="3" key="1">
    <citation type="submission" date="2022-11" db="EMBL/GenBank/DDBJ databases">
        <authorList>
            <person name="Petersen C."/>
        </authorList>
    </citation>
    <scope>NUCLEOTIDE SEQUENCE</scope>
    <source>
        <strain evidence="3">IBT 22155</strain>
    </source>
</reference>
<dbReference type="RefSeq" id="XP_056520686.1">
    <property type="nucleotide sequence ID" value="XM_056667090.1"/>
</dbReference>
<feature type="compositionally biased region" description="Polar residues" evidence="1">
    <location>
        <begin position="132"/>
        <end position="150"/>
    </location>
</feature>
<gene>
    <name evidence="3" type="ORF">N7515_006346</name>
</gene>
<dbReference type="OrthoDB" id="5419608at2759"/>
<dbReference type="EMBL" id="JAPQKL010000005">
    <property type="protein sequence ID" value="KAJ5130307.1"/>
    <property type="molecule type" value="Genomic_DNA"/>
</dbReference>
<name>A0A9W9L142_9EURO</name>
<accession>A0A9W9L142</accession>
<dbReference type="Proteomes" id="UP001149079">
    <property type="component" value="Unassembled WGS sequence"/>
</dbReference>
<comment type="caution">
    <text evidence="3">The sequence shown here is derived from an EMBL/GenBank/DDBJ whole genome shotgun (WGS) entry which is preliminary data.</text>
</comment>
<dbReference type="AlphaFoldDB" id="A0A9W9L142"/>